<dbReference type="InterPro" id="IPR019004">
    <property type="entry name" value="YqeY/Aim41"/>
</dbReference>
<dbReference type="InterPro" id="IPR003789">
    <property type="entry name" value="Asn/Gln_tRNA_amidoTrase-B-like"/>
</dbReference>
<dbReference type="InterPro" id="IPR042184">
    <property type="entry name" value="YqeY/Aim41_N"/>
</dbReference>
<dbReference type="GO" id="GO:0005739">
    <property type="term" value="C:mitochondrion"/>
    <property type="evidence" value="ECO:0007669"/>
    <property type="project" value="UniProtKB-SubCell"/>
</dbReference>
<comment type="caution">
    <text evidence="2">The sequence shown here is derived from an EMBL/GenBank/DDBJ whole genome shotgun (WGS) entry which is preliminary data.</text>
</comment>
<dbReference type="AlphaFoldDB" id="A0A8H7ZXP5"/>
<keyword evidence="3" id="KW-1185">Reference proteome</keyword>
<organism evidence="2 3">
    <name type="scientific">Olpidium bornovanus</name>
    <dbReference type="NCBI Taxonomy" id="278681"/>
    <lineage>
        <taxon>Eukaryota</taxon>
        <taxon>Fungi</taxon>
        <taxon>Fungi incertae sedis</taxon>
        <taxon>Olpidiomycota</taxon>
        <taxon>Olpidiomycotina</taxon>
        <taxon>Olpidiomycetes</taxon>
        <taxon>Olpidiales</taxon>
        <taxon>Olpidiaceae</taxon>
        <taxon>Olpidium</taxon>
    </lineage>
</organism>
<dbReference type="GO" id="GO:0016884">
    <property type="term" value="F:carbon-nitrogen ligase activity, with glutamine as amido-N-donor"/>
    <property type="evidence" value="ECO:0007669"/>
    <property type="project" value="UniProtKB-UniRule"/>
</dbReference>
<dbReference type="Gene3D" id="1.10.1510.10">
    <property type="entry name" value="Uncharacterised protein YqeY/AIM41 PF09424, N-terminal domain"/>
    <property type="match status" value="1"/>
</dbReference>
<evidence type="ECO:0000313" key="2">
    <source>
        <dbReference type="EMBL" id="KAG5461266.1"/>
    </source>
</evidence>
<dbReference type="PANTHER" id="PTHR28055:SF1">
    <property type="entry name" value="ALTERED INHERITANCE OF MITOCHONDRIA PROTEIN 41, MITOCHONDRIAL"/>
    <property type="match status" value="1"/>
</dbReference>
<accession>A0A8H7ZXP5</accession>
<comment type="subcellular location">
    <subcellularLocation>
        <location evidence="1">Mitochondrion</location>
    </subcellularLocation>
</comment>
<comment type="similarity">
    <text evidence="1">Belongs to the AIM41 family.</text>
</comment>
<gene>
    <name evidence="1" type="primary">AIM41</name>
    <name evidence="2" type="ORF">BJ554DRAFT_6566</name>
</gene>
<keyword evidence="1" id="KW-0496">Mitochondrion</keyword>
<evidence type="ECO:0000313" key="3">
    <source>
        <dbReference type="Proteomes" id="UP000673691"/>
    </source>
</evidence>
<reference evidence="2 3" key="1">
    <citation type="journal article" name="Sci. Rep.">
        <title>Genome-scale phylogenetic analyses confirm Olpidium as the closest living zoosporic fungus to the non-flagellated, terrestrial fungi.</title>
        <authorList>
            <person name="Chang Y."/>
            <person name="Rochon D."/>
            <person name="Sekimoto S."/>
            <person name="Wang Y."/>
            <person name="Chovatia M."/>
            <person name="Sandor L."/>
            <person name="Salamov A."/>
            <person name="Grigoriev I.V."/>
            <person name="Stajich J.E."/>
            <person name="Spatafora J.W."/>
        </authorList>
    </citation>
    <scope>NUCLEOTIDE SEQUENCE [LARGE SCALE GENOMIC DNA]</scope>
    <source>
        <strain evidence="2">S191</strain>
    </source>
</reference>
<evidence type="ECO:0000256" key="1">
    <source>
        <dbReference type="RuleBase" id="RU365099"/>
    </source>
</evidence>
<dbReference type="EMBL" id="JAEFCI010003916">
    <property type="protein sequence ID" value="KAG5461266.1"/>
    <property type="molecule type" value="Genomic_DNA"/>
</dbReference>
<name>A0A8H7ZXP5_9FUNG</name>
<dbReference type="PANTHER" id="PTHR28055">
    <property type="entry name" value="ALTERED INHERITANCE OF MITOCHONDRIA PROTEIN 41, MITOCHONDRIAL"/>
    <property type="match status" value="1"/>
</dbReference>
<proteinExistence type="inferred from homology"/>
<protein>
    <recommendedName>
        <fullName evidence="1">Altered inheritance of mitochondria protein 41</fullName>
    </recommendedName>
</protein>
<dbReference type="SUPFAM" id="SSF89095">
    <property type="entry name" value="GatB/YqeY motif"/>
    <property type="match status" value="1"/>
</dbReference>
<sequence>MRSWCLHSISPAFFRPIPPRLAAARKVPTTILARIKEGEKKAAETNDTPRLWVLRGLLADIAEAEKRRYPPRMVNCDSDVVHLIHKAIAKRNEVIAMYREGGREDLVVEEEAEGAIIKDLLPPQLATKEVDEIVLQTCVDVGATSFKHFNHVLRTVPISPTRAPKAKIVAAAGRYINNPEKYGVRERTAVTHSNKFSSA</sequence>
<dbReference type="OrthoDB" id="538640at2759"/>
<dbReference type="Proteomes" id="UP000673691">
    <property type="component" value="Unassembled WGS sequence"/>
</dbReference>
<dbReference type="Pfam" id="PF09424">
    <property type="entry name" value="YqeY"/>
    <property type="match status" value="1"/>
</dbReference>